<dbReference type="AlphaFoldDB" id="A0AAE1CMU4"/>
<accession>A0AAE1CMU4</accession>
<gene>
    <name evidence="1" type="ORF">RRG08_020863</name>
</gene>
<evidence type="ECO:0000313" key="2">
    <source>
        <dbReference type="Proteomes" id="UP001283361"/>
    </source>
</evidence>
<dbReference type="Proteomes" id="UP001283361">
    <property type="component" value="Unassembled WGS sequence"/>
</dbReference>
<evidence type="ECO:0000313" key="1">
    <source>
        <dbReference type="EMBL" id="KAK3714607.1"/>
    </source>
</evidence>
<name>A0AAE1CMU4_9GAST</name>
<sequence>MLKNDQRREEKMLELEAMDVGIEVAPSVGVLWEKLILGRQTTISEYHSRNLKQQQQCPSLDLQRFEFYLEMSAGSRSLSLTRLHGDLKFTCSVQFRPIPDNQMIMTNN</sequence>
<protein>
    <submittedName>
        <fullName evidence="1">Uncharacterized protein</fullName>
    </submittedName>
</protein>
<comment type="caution">
    <text evidence="1">The sequence shown here is derived from an EMBL/GenBank/DDBJ whole genome shotgun (WGS) entry which is preliminary data.</text>
</comment>
<reference evidence="1" key="1">
    <citation type="journal article" date="2023" name="G3 (Bethesda)">
        <title>A reference genome for the long-term kleptoplast-retaining sea slug Elysia crispata morphotype clarki.</title>
        <authorList>
            <person name="Eastman K.E."/>
            <person name="Pendleton A.L."/>
            <person name="Shaikh M.A."/>
            <person name="Suttiyut T."/>
            <person name="Ogas R."/>
            <person name="Tomko P."/>
            <person name="Gavelis G."/>
            <person name="Widhalm J.R."/>
            <person name="Wisecaver J.H."/>
        </authorList>
    </citation>
    <scope>NUCLEOTIDE SEQUENCE</scope>
    <source>
        <strain evidence="1">ECLA1</strain>
    </source>
</reference>
<keyword evidence="2" id="KW-1185">Reference proteome</keyword>
<dbReference type="EMBL" id="JAWDGP010007534">
    <property type="protein sequence ID" value="KAK3714607.1"/>
    <property type="molecule type" value="Genomic_DNA"/>
</dbReference>
<organism evidence="1 2">
    <name type="scientific">Elysia crispata</name>
    <name type="common">lettuce slug</name>
    <dbReference type="NCBI Taxonomy" id="231223"/>
    <lineage>
        <taxon>Eukaryota</taxon>
        <taxon>Metazoa</taxon>
        <taxon>Spiralia</taxon>
        <taxon>Lophotrochozoa</taxon>
        <taxon>Mollusca</taxon>
        <taxon>Gastropoda</taxon>
        <taxon>Heterobranchia</taxon>
        <taxon>Euthyneura</taxon>
        <taxon>Panpulmonata</taxon>
        <taxon>Sacoglossa</taxon>
        <taxon>Placobranchoidea</taxon>
        <taxon>Plakobranchidae</taxon>
        <taxon>Elysia</taxon>
    </lineage>
</organism>
<proteinExistence type="predicted"/>